<keyword evidence="10" id="KW-0614">Plasmid</keyword>
<evidence type="ECO:0000313" key="11">
    <source>
        <dbReference type="EMBL" id="ADH65243.1"/>
    </source>
</evidence>
<feature type="transmembrane region" description="Helical" evidence="8">
    <location>
        <begin position="125"/>
        <end position="142"/>
    </location>
</feature>
<evidence type="ECO:0000256" key="4">
    <source>
        <dbReference type="ARBA" id="ARBA00022989"/>
    </source>
</evidence>
<name>D7BIM8_ALLS1</name>
<organism evidence="10 12">
    <name type="scientific">Allomeiothermus silvanus (strain ATCC 700542 / DSM 9946 / NBRC 106475 / NCIMB 13440 / VI-R2)</name>
    <name type="common">Thermus silvanus</name>
    <dbReference type="NCBI Taxonomy" id="526227"/>
    <lineage>
        <taxon>Bacteria</taxon>
        <taxon>Thermotogati</taxon>
        <taxon>Deinococcota</taxon>
        <taxon>Deinococci</taxon>
        <taxon>Thermales</taxon>
        <taxon>Thermaceae</taxon>
        <taxon>Allomeiothermus</taxon>
    </lineage>
</organism>
<dbReference type="GO" id="GO:0008137">
    <property type="term" value="F:NADH dehydrogenase (ubiquinone) activity"/>
    <property type="evidence" value="ECO:0007669"/>
    <property type="project" value="InterPro"/>
</dbReference>
<keyword evidence="6 8" id="KW-0472">Membrane</keyword>
<dbReference type="InterPro" id="IPR003918">
    <property type="entry name" value="NADH_UbQ_OxRdtase"/>
</dbReference>
<keyword evidence="5" id="KW-0560">Oxidoreductase</keyword>
<feature type="transmembrane region" description="Helical" evidence="8">
    <location>
        <begin position="28"/>
        <end position="49"/>
    </location>
</feature>
<protein>
    <recommendedName>
        <fullName evidence="9">NADH:quinone oxidoreductase/Mrp antiporter transmembrane domain-containing protein</fullName>
    </recommendedName>
</protein>
<feature type="transmembrane region" description="Helical" evidence="8">
    <location>
        <begin position="61"/>
        <end position="79"/>
    </location>
</feature>
<feature type="transmembrane region" description="Helical" evidence="8">
    <location>
        <begin position="285"/>
        <end position="309"/>
    </location>
</feature>
<reference evidence="10" key="2">
    <citation type="submission" date="2010-05" db="EMBL/GenBank/DDBJ databases">
        <title>The complete plasmid1 of Meiothermus silvanus DSM 9946.</title>
        <authorList>
            <consortium name="US DOE Joint Genome Institute (JGI-PGF)"/>
            <person name="Lucas S."/>
            <person name="Copeland A."/>
            <person name="Lapidus A."/>
            <person name="Glavina del Rio T."/>
            <person name="Dalin E."/>
            <person name="Tice H."/>
            <person name="Bruce D."/>
            <person name="Goodwin L."/>
            <person name="Pitluck S."/>
            <person name="Kyrpides N."/>
            <person name="Mavromatis K."/>
            <person name="Mikhailova N."/>
            <person name="Lowry S."/>
            <person name="Clum A."/>
            <person name="Brettin T."/>
            <person name="Detter J.C."/>
            <person name="Han C."/>
            <person name="Larimer F."/>
            <person name="Land M."/>
            <person name="Hauser L."/>
            <person name="Markowitz V."/>
            <person name="Cheng J.-F."/>
            <person name="Hugenholtz P."/>
            <person name="Woyke T."/>
            <person name="Wu D."/>
            <person name="Tindall B."/>
            <person name="Pomrenke H.G."/>
            <person name="Schneider S."/>
            <person name="Klenk H.-P."/>
            <person name="Eisen J.A."/>
        </authorList>
    </citation>
    <scope>NUCLEOTIDE SEQUENCE</scope>
    <source>
        <strain evidence="10">DSM 9946</strain>
        <plasmid evidence="10">pMESIL01</plasmid>
    </source>
</reference>
<dbReference type="InterPro" id="IPR001750">
    <property type="entry name" value="ND/Mrp_TM"/>
</dbReference>
<dbReference type="GO" id="GO:0042773">
    <property type="term" value="P:ATP synthesis coupled electron transport"/>
    <property type="evidence" value="ECO:0007669"/>
    <property type="project" value="InterPro"/>
</dbReference>
<dbReference type="Proteomes" id="UP000001916">
    <property type="component" value="Plasmid pMESIL01"/>
</dbReference>
<keyword evidence="3 7" id="KW-0812">Transmembrane</keyword>
<feature type="transmembrane region" description="Helical" evidence="8">
    <location>
        <begin position="99"/>
        <end position="118"/>
    </location>
</feature>
<feature type="transmembrane region" description="Helical" evidence="8">
    <location>
        <begin position="247"/>
        <end position="265"/>
    </location>
</feature>
<dbReference type="eggNOG" id="COG0651">
    <property type="taxonomic scope" value="Bacteria"/>
</dbReference>
<evidence type="ECO:0000313" key="10">
    <source>
        <dbReference type="EMBL" id="ADH65034.1"/>
    </source>
</evidence>
<geneLocation type="plasmid" evidence="10 12">
    <name>pMESIL01</name>
</geneLocation>
<dbReference type="EMBL" id="CP002043">
    <property type="protein sequence ID" value="ADH65243.1"/>
    <property type="molecule type" value="Genomic_DNA"/>
</dbReference>
<reference evidence="10 12" key="1">
    <citation type="journal article" date="2010" name="Stand. Genomic Sci.">
        <title>Complete genome sequence of Meiothermus silvanus type strain (VI-R2).</title>
        <authorList>
            <person name="Sikorski J."/>
            <person name="Tindall B.J."/>
            <person name="Lowry S."/>
            <person name="Lucas S."/>
            <person name="Nolan M."/>
            <person name="Copeland A."/>
            <person name="Glavina Del Rio T."/>
            <person name="Tice H."/>
            <person name="Cheng J.F."/>
            <person name="Han C."/>
            <person name="Pitluck S."/>
            <person name="Liolios K."/>
            <person name="Ivanova N."/>
            <person name="Mavromatis K."/>
            <person name="Mikhailova N."/>
            <person name="Pati A."/>
            <person name="Goodwin L."/>
            <person name="Chen A."/>
            <person name="Palaniappan K."/>
            <person name="Land M."/>
            <person name="Hauser L."/>
            <person name="Chang Y.J."/>
            <person name="Jeffries C.D."/>
            <person name="Rohde M."/>
            <person name="Goker M."/>
            <person name="Woyke T."/>
            <person name="Bristow J."/>
            <person name="Eisen J.A."/>
            <person name="Markowitz V."/>
            <person name="Hugenholtz P."/>
            <person name="Kyrpides N.C."/>
            <person name="Klenk H.P."/>
            <person name="Lapidus A."/>
        </authorList>
    </citation>
    <scope>NUCLEOTIDE SEQUENCE [LARGE SCALE GENOMIC DNA]</scope>
    <source>
        <strain evidence="12">ATCC 700542 / DSM 9946 / VI-R2</strain>
        <strain evidence="10">DSM 9946</strain>
        <plasmid evidence="12">Plasmid pMESIL01</plasmid>
    </source>
</reference>
<feature type="transmembrane region" description="Helical" evidence="8">
    <location>
        <begin position="582"/>
        <end position="601"/>
    </location>
</feature>
<dbReference type="GO" id="GO:0005886">
    <property type="term" value="C:plasma membrane"/>
    <property type="evidence" value="ECO:0007669"/>
    <property type="project" value="UniProtKB-SubCell"/>
</dbReference>
<dbReference type="AlphaFoldDB" id="D7BIM8"/>
<gene>
    <name evidence="10" type="ORF">Mesil_3213</name>
    <name evidence="11" type="ORF">Mesil_3434</name>
</gene>
<dbReference type="RefSeq" id="WP_013159560.1">
    <property type="nucleotide sequence ID" value="NC_014213.1"/>
</dbReference>
<dbReference type="PANTHER" id="PTHR42682">
    <property type="entry name" value="HYDROGENASE-4 COMPONENT F"/>
    <property type="match status" value="1"/>
</dbReference>
<keyword evidence="2" id="KW-1003">Cell membrane</keyword>
<feature type="transmembrane region" description="Helical" evidence="8">
    <location>
        <begin position="430"/>
        <end position="451"/>
    </location>
</feature>
<feature type="transmembrane region" description="Helical" evidence="8">
    <location>
        <begin position="185"/>
        <end position="207"/>
    </location>
</feature>
<feature type="transmembrane region" description="Helical" evidence="8">
    <location>
        <begin position="213"/>
        <end position="235"/>
    </location>
</feature>
<evidence type="ECO:0000259" key="9">
    <source>
        <dbReference type="Pfam" id="PF00361"/>
    </source>
</evidence>
<evidence type="ECO:0000256" key="6">
    <source>
        <dbReference type="ARBA" id="ARBA00023136"/>
    </source>
</evidence>
<proteinExistence type="predicted"/>
<sequence>MNLFITIALILLGLQSLLALLRPPATGFLPLCLGGSGLLLVVAGLEAWLTGAQRAPLDATAGFYVALLGALYLGVGPYLREYLSHHEPRRTGLGQPDRAKLVACLLPLFAAAMVGVVLSPPGYTFLFLWEGMALLGYLLIALEGPAALAGSRAFFLASRLSGAGLFLALVLLTRKEPLSGGLENLVWAGLVLGFGTKAALFPFSTWLPKAHPVAMSPLSALLSGGMVKLGLYGLYRAQAWVGPAPGWVGWLLVGLGLAGAVYALVRGLAEEDYKGVLAYSSVENLNLLLAALGAYFLLKSPFFLLAFFFHQAAHALFKGLLFLGSGALPVRELSRLGGLHRLLPRTAAWSFLAALAAAGLPPLAGFLFEWYLYQGFLAAPKGTGALSLLVLGVGAVALVGALAAVSYVRLFGLAFLGQPRSLEAGEAHELGIFGQLGMGILAGLLTGLSLFPAALLRPLEPPLYPVLSLFLALLGLGGGLVYLLGRKPQRAYDTWDCGFNQPGLAGSALTPQMQPHALGYSEQLLRLFPFVELNLRLSRGGLLDPPRVRLEVGDWLLALETRLALGYTAFVRRVQLLQSGSLHLYLLLQFLTLLFVLGVVWR</sequence>
<evidence type="ECO:0000256" key="7">
    <source>
        <dbReference type="RuleBase" id="RU000320"/>
    </source>
</evidence>
<dbReference type="KEGG" id="msv:Mesil_3213"/>
<evidence type="ECO:0000256" key="3">
    <source>
        <dbReference type="ARBA" id="ARBA00022692"/>
    </source>
</evidence>
<evidence type="ECO:0000256" key="1">
    <source>
        <dbReference type="ARBA" id="ARBA00004651"/>
    </source>
</evidence>
<feature type="domain" description="NADH:quinone oxidoreductase/Mrp antiporter transmembrane" evidence="9">
    <location>
        <begin position="124"/>
        <end position="384"/>
    </location>
</feature>
<comment type="subcellular location">
    <subcellularLocation>
        <location evidence="1">Cell membrane</location>
        <topology evidence="1">Multi-pass membrane protein</topology>
    </subcellularLocation>
    <subcellularLocation>
        <location evidence="7">Membrane</location>
        <topology evidence="7">Multi-pass membrane protein</topology>
    </subcellularLocation>
</comment>
<dbReference type="HOGENOM" id="CLU_007100_8_1_0"/>
<dbReference type="InterPro" id="IPR052175">
    <property type="entry name" value="ComplexI-like_HydComp"/>
</dbReference>
<dbReference type="KEGG" id="msv:Mesil_3434"/>
<dbReference type="OrthoDB" id="9807568at2"/>
<feature type="transmembrane region" description="Helical" evidence="8">
    <location>
        <begin position="385"/>
        <end position="410"/>
    </location>
</feature>
<feature type="transmembrane region" description="Helical" evidence="8">
    <location>
        <begin position="154"/>
        <end position="173"/>
    </location>
</feature>
<dbReference type="PRINTS" id="PR01437">
    <property type="entry name" value="NUOXDRDTASE4"/>
</dbReference>
<dbReference type="GO" id="GO:0016491">
    <property type="term" value="F:oxidoreductase activity"/>
    <property type="evidence" value="ECO:0007669"/>
    <property type="project" value="UniProtKB-KW"/>
</dbReference>
<dbReference type="PANTHER" id="PTHR42682:SF3">
    <property type="entry name" value="FORMATE HYDROGENLYASE SUBUNIT 3-RELATED"/>
    <property type="match status" value="1"/>
</dbReference>
<dbReference type="Pfam" id="PF00361">
    <property type="entry name" value="Proton_antipo_M"/>
    <property type="match status" value="1"/>
</dbReference>
<evidence type="ECO:0000313" key="12">
    <source>
        <dbReference type="Proteomes" id="UP000001916"/>
    </source>
</evidence>
<evidence type="ECO:0000256" key="2">
    <source>
        <dbReference type="ARBA" id="ARBA00022475"/>
    </source>
</evidence>
<feature type="transmembrane region" description="Helical" evidence="8">
    <location>
        <begin position="349"/>
        <end position="373"/>
    </location>
</feature>
<evidence type="ECO:0000256" key="8">
    <source>
        <dbReference type="SAM" id="Phobius"/>
    </source>
</evidence>
<keyword evidence="4 8" id="KW-1133">Transmembrane helix</keyword>
<keyword evidence="12" id="KW-1185">Reference proteome</keyword>
<dbReference type="EMBL" id="CP002043">
    <property type="protein sequence ID" value="ADH65034.1"/>
    <property type="molecule type" value="Genomic_DNA"/>
</dbReference>
<accession>D7BIM8</accession>
<evidence type="ECO:0000256" key="5">
    <source>
        <dbReference type="ARBA" id="ARBA00023002"/>
    </source>
</evidence>
<feature type="transmembrane region" description="Helical" evidence="8">
    <location>
        <begin position="463"/>
        <end position="484"/>
    </location>
</feature>